<evidence type="ECO:0000313" key="2">
    <source>
        <dbReference type="EMBL" id="CAD7688536.1"/>
    </source>
</evidence>
<keyword evidence="3" id="KW-1185">Reference proteome</keyword>
<dbReference type="AlphaFoldDB" id="A0A811ZIJ8"/>
<comment type="caution">
    <text evidence="2">The sequence shown here is derived from an EMBL/GenBank/DDBJ whole genome shotgun (WGS) entry which is preliminary data.</text>
</comment>
<gene>
    <name evidence="2" type="ORF">NYPRO_LOCUS21329</name>
</gene>
<accession>A0A811ZIJ8</accession>
<evidence type="ECO:0000313" key="3">
    <source>
        <dbReference type="Proteomes" id="UP000645828"/>
    </source>
</evidence>
<proteinExistence type="predicted"/>
<name>A0A811ZIJ8_NYCPR</name>
<dbReference type="EMBL" id="CAJHUB010000768">
    <property type="protein sequence ID" value="CAD7688536.1"/>
    <property type="molecule type" value="Genomic_DNA"/>
</dbReference>
<feature type="region of interest" description="Disordered" evidence="1">
    <location>
        <begin position="1"/>
        <end position="43"/>
    </location>
</feature>
<reference evidence="2" key="1">
    <citation type="submission" date="2020-12" db="EMBL/GenBank/DDBJ databases">
        <authorList>
            <consortium name="Molecular Ecology Group"/>
        </authorList>
    </citation>
    <scope>NUCLEOTIDE SEQUENCE</scope>
    <source>
        <strain evidence="2">TBG_1078</strain>
    </source>
</reference>
<organism evidence="2 3">
    <name type="scientific">Nyctereutes procyonoides</name>
    <name type="common">Raccoon dog</name>
    <name type="synonym">Canis procyonoides</name>
    <dbReference type="NCBI Taxonomy" id="34880"/>
    <lineage>
        <taxon>Eukaryota</taxon>
        <taxon>Metazoa</taxon>
        <taxon>Chordata</taxon>
        <taxon>Craniata</taxon>
        <taxon>Vertebrata</taxon>
        <taxon>Euteleostomi</taxon>
        <taxon>Mammalia</taxon>
        <taxon>Eutheria</taxon>
        <taxon>Laurasiatheria</taxon>
        <taxon>Carnivora</taxon>
        <taxon>Caniformia</taxon>
        <taxon>Canidae</taxon>
        <taxon>Nyctereutes</taxon>
    </lineage>
</organism>
<sequence length="57" mass="6215">MVGSVSQTAAGHPQAPPRGFLGGHLPLQVHPPGHWPRSMPAPWNHVQVPKQTLLRRV</sequence>
<protein>
    <submittedName>
        <fullName evidence="2">(raccoon dog) hypothetical protein</fullName>
    </submittedName>
</protein>
<evidence type="ECO:0000256" key="1">
    <source>
        <dbReference type="SAM" id="MobiDB-lite"/>
    </source>
</evidence>
<dbReference type="Proteomes" id="UP000645828">
    <property type="component" value="Unassembled WGS sequence"/>
</dbReference>